<keyword evidence="3" id="KW-1185">Reference proteome</keyword>
<feature type="non-terminal residue" evidence="2">
    <location>
        <position position="1"/>
    </location>
</feature>
<evidence type="ECO:0000256" key="1">
    <source>
        <dbReference type="SAM" id="MobiDB-lite"/>
    </source>
</evidence>
<protein>
    <submittedName>
        <fullName evidence="2">Uncharacterized protein</fullName>
    </submittedName>
</protein>
<feature type="compositionally biased region" description="Low complexity" evidence="1">
    <location>
        <begin position="52"/>
        <end position="63"/>
    </location>
</feature>
<evidence type="ECO:0000313" key="2">
    <source>
        <dbReference type="EMBL" id="CEP09368.1"/>
    </source>
</evidence>
<evidence type="ECO:0000313" key="3">
    <source>
        <dbReference type="Proteomes" id="UP000054107"/>
    </source>
</evidence>
<organism evidence="2 3">
    <name type="scientific">Parasitella parasitica</name>
    <dbReference type="NCBI Taxonomy" id="35722"/>
    <lineage>
        <taxon>Eukaryota</taxon>
        <taxon>Fungi</taxon>
        <taxon>Fungi incertae sedis</taxon>
        <taxon>Mucoromycota</taxon>
        <taxon>Mucoromycotina</taxon>
        <taxon>Mucoromycetes</taxon>
        <taxon>Mucorales</taxon>
        <taxon>Mucorineae</taxon>
        <taxon>Mucoraceae</taxon>
        <taxon>Parasitella</taxon>
    </lineage>
</organism>
<dbReference type="Proteomes" id="UP000054107">
    <property type="component" value="Unassembled WGS sequence"/>
</dbReference>
<feature type="compositionally biased region" description="Polar residues" evidence="1">
    <location>
        <begin position="64"/>
        <end position="79"/>
    </location>
</feature>
<reference evidence="2 3" key="1">
    <citation type="submission" date="2014-09" db="EMBL/GenBank/DDBJ databases">
        <authorList>
            <person name="Ellenberger Sabrina"/>
        </authorList>
    </citation>
    <scope>NUCLEOTIDE SEQUENCE [LARGE SCALE GENOMIC DNA]</scope>
    <source>
        <strain evidence="2 3">CBS 412.66</strain>
    </source>
</reference>
<proteinExistence type="predicted"/>
<dbReference type="EMBL" id="LN721497">
    <property type="protein sequence ID" value="CEP09368.1"/>
    <property type="molecule type" value="Genomic_DNA"/>
</dbReference>
<feature type="region of interest" description="Disordered" evidence="1">
    <location>
        <begin position="52"/>
        <end position="83"/>
    </location>
</feature>
<dbReference type="AlphaFoldDB" id="A0A0B7N1X8"/>
<name>A0A0B7N1X8_9FUNG</name>
<sequence length="236" mass="25487">HTPALWRHGNVCSIHKKGPAMASSAKEHNGTIKGTKSFQQTKKLWLTVISGGSSRNSSVMSASPTPQSNGEPEPLTSSDDGVPQVDHFSSKVARPFLKGTIPHSVLVDITNLSLTRLPAQYGRRDGGTAQLNDDMHHNLEKFGQLIDCGYVTGGSGIYAGGGYAVLAVNPTQREALEHSLNWEYHPIDYASGNLMDERDSVLALATWAAMPVYCKYCHSMHYGLLDVLGENIGALI</sequence>
<gene>
    <name evidence="2" type="primary">PARPA_02856.1 scaffold 5627</name>
</gene>
<dbReference type="STRING" id="35722.A0A0B7N1X8"/>
<accession>A0A0B7N1X8</accession>
<dbReference type="OrthoDB" id="2288923at2759"/>